<evidence type="ECO:0000313" key="2">
    <source>
        <dbReference type="EMBL" id="KRY80982.1"/>
    </source>
</evidence>
<sequence length="104" mass="11797">MKSALEALGKNPSSPKLTASEVLLEMIKLKTHSRTQKMWETLILSEPRKAANLEDFLRLLQDRIRVQESVSMSDRKPSSNVYVRTKSPPRKKLPSVAALHAETR</sequence>
<dbReference type="Proteomes" id="UP000054995">
    <property type="component" value="Unassembled WGS sequence"/>
</dbReference>
<evidence type="ECO:0000256" key="1">
    <source>
        <dbReference type="SAM" id="MobiDB-lite"/>
    </source>
</evidence>
<protein>
    <submittedName>
        <fullName evidence="2">Uncharacterized protein</fullName>
    </submittedName>
</protein>
<comment type="caution">
    <text evidence="2">The sequence shown here is derived from an EMBL/GenBank/DDBJ whole genome shotgun (WGS) entry which is preliminary data.</text>
</comment>
<name>A0A0V1F497_TRIPS</name>
<evidence type="ECO:0000313" key="3">
    <source>
        <dbReference type="Proteomes" id="UP000054995"/>
    </source>
</evidence>
<feature type="compositionally biased region" description="Polar residues" evidence="1">
    <location>
        <begin position="69"/>
        <end position="82"/>
    </location>
</feature>
<dbReference type="AlphaFoldDB" id="A0A0V1F497"/>
<feature type="region of interest" description="Disordered" evidence="1">
    <location>
        <begin position="69"/>
        <end position="104"/>
    </location>
</feature>
<dbReference type="OrthoDB" id="5919803at2759"/>
<gene>
    <name evidence="2" type="ORF">T4D_2087</name>
</gene>
<organism evidence="2 3">
    <name type="scientific">Trichinella pseudospiralis</name>
    <name type="common">Parasitic roundworm</name>
    <dbReference type="NCBI Taxonomy" id="6337"/>
    <lineage>
        <taxon>Eukaryota</taxon>
        <taxon>Metazoa</taxon>
        <taxon>Ecdysozoa</taxon>
        <taxon>Nematoda</taxon>
        <taxon>Enoplea</taxon>
        <taxon>Dorylaimia</taxon>
        <taxon>Trichinellida</taxon>
        <taxon>Trichinellidae</taxon>
        <taxon>Trichinella</taxon>
    </lineage>
</organism>
<dbReference type="EMBL" id="JYDT01000281">
    <property type="protein sequence ID" value="KRY80982.1"/>
    <property type="molecule type" value="Genomic_DNA"/>
</dbReference>
<proteinExistence type="predicted"/>
<keyword evidence="3" id="KW-1185">Reference proteome</keyword>
<accession>A0A0V1F497</accession>
<reference evidence="2 3" key="1">
    <citation type="submission" date="2015-01" db="EMBL/GenBank/DDBJ databases">
        <title>Evolution of Trichinella species and genotypes.</title>
        <authorList>
            <person name="Korhonen P.K."/>
            <person name="Edoardo P."/>
            <person name="Giuseppe L.R."/>
            <person name="Gasser R.B."/>
        </authorList>
    </citation>
    <scope>NUCLEOTIDE SEQUENCE [LARGE SCALE GENOMIC DNA]</scope>
    <source>
        <strain evidence="2">ISS470</strain>
    </source>
</reference>